<dbReference type="Proteomes" id="UP000829291">
    <property type="component" value="Chromosome 1"/>
</dbReference>
<dbReference type="PANTHER" id="PTHR47326">
    <property type="entry name" value="TRANSPOSABLE ELEMENT TC3 TRANSPOSASE-LIKE PROTEIN"/>
    <property type="match status" value="1"/>
</dbReference>
<dbReference type="Pfam" id="PF16087">
    <property type="entry name" value="DUF4817"/>
    <property type="match status" value="1"/>
</dbReference>
<sequence length="489" mass="57179">MSELTMEEKVYLIECFFSRGKIYSNAYRGFRTKFETHRVASENTLKRIIDNFVEYGTLQDHRHELPGPSVTIRKAVQPLKITKSSLHNILKYFLKLHLYKISTHQLLTEHAMTKRIEFYNTITGMFEAEELNEKLIIYCDEAHFWMNGYVNKQRYRFWGTQNPNISLAKSFHPRKVTAWAAISVKGIYLQFLESTVTAESYKQLLETKFFPYAKKRGLVKNFYFMQDGATLYWTHEVFEAIHRVYGNRVISLGYPKFAQGRLEWPPYSPDLDPCDFFLWGNENASLPLLISEVYRLIPYIGSEYVHFHPKNMPDVKIDKIEIIGIVTDKIELQKYISYTVDDSTGIVPVLCPKKPVNEDESTDSQESSDDESFAHKEKKLELKPPFGLAPSAPYSYQTHIQSLWFQARGKEFCYDEVLLYDYVHVIGFCAMDIRHQKNVSKLTNDDIELGRLFMFGMNLRKISEADHNAMTKSLITRVARQRYVKPKVE</sequence>
<evidence type="ECO:0000256" key="1">
    <source>
        <dbReference type="SAM" id="MobiDB-lite"/>
    </source>
</evidence>
<accession>A0ABM3GQR3</accession>
<dbReference type="RefSeq" id="XP_046602610.1">
    <property type="nucleotide sequence ID" value="XM_046746654.1"/>
</dbReference>
<dbReference type="Gene3D" id="3.30.420.10">
    <property type="entry name" value="Ribonuclease H-like superfamily/Ribonuclease H"/>
    <property type="match status" value="1"/>
</dbReference>
<dbReference type="InterPro" id="IPR036397">
    <property type="entry name" value="RNaseH_sf"/>
</dbReference>
<evidence type="ECO:0000313" key="3">
    <source>
        <dbReference type="Proteomes" id="UP000829291"/>
    </source>
</evidence>
<feature type="domain" description="DUF4817" evidence="2">
    <location>
        <begin position="5"/>
        <end position="59"/>
    </location>
</feature>
<organism evidence="3 4">
    <name type="scientific">Neodiprion lecontei</name>
    <name type="common">Redheaded pine sawfly</name>
    <dbReference type="NCBI Taxonomy" id="441921"/>
    <lineage>
        <taxon>Eukaryota</taxon>
        <taxon>Metazoa</taxon>
        <taxon>Ecdysozoa</taxon>
        <taxon>Arthropoda</taxon>
        <taxon>Hexapoda</taxon>
        <taxon>Insecta</taxon>
        <taxon>Pterygota</taxon>
        <taxon>Neoptera</taxon>
        <taxon>Endopterygota</taxon>
        <taxon>Hymenoptera</taxon>
        <taxon>Tenthredinoidea</taxon>
        <taxon>Diprionidae</taxon>
        <taxon>Diprioninae</taxon>
        <taxon>Neodiprion</taxon>
    </lineage>
</organism>
<feature type="compositionally biased region" description="Acidic residues" evidence="1">
    <location>
        <begin position="358"/>
        <end position="371"/>
    </location>
</feature>
<evidence type="ECO:0000259" key="2">
    <source>
        <dbReference type="Pfam" id="PF16087"/>
    </source>
</evidence>
<dbReference type="PANTHER" id="PTHR47326:SF1">
    <property type="entry name" value="HTH PSQ-TYPE DOMAIN-CONTAINING PROTEIN"/>
    <property type="match status" value="1"/>
</dbReference>
<feature type="region of interest" description="Disordered" evidence="1">
    <location>
        <begin position="355"/>
        <end position="374"/>
    </location>
</feature>
<keyword evidence="3" id="KW-1185">Reference proteome</keyword>
<name>A0ABM3GQR3_NEOLC</name>
<protein>
    <submittedName>
        <fullName evidence="4">Uncharacterized protein LOC107227857</fullName>
    </submittedName>
</protein>
<dbReference type="Gene3D" id="2.40.50.140">
    <property type="entry name" value="Nucleic acid-binding proteins"/>
    <property type="match status" value="1"/>
</dbReference>
<dbReference type="GeneID" id="107227857"/>
<dbReference type="InterPro" id="IPR012340">
    <property type="entry name" value="NA-bd_OB-fold"/>
</dbReference>
<gene>
    <name evidence="4" type="primary">LOC107227857</name>
</gene>
<proteinExistence type="predicted"/>
<evidence type="ECO:0000313" key="4">
    <source>
        <dbReference type="RefSeq" id="XP_046602610.1"/>
    </source>
</evidence>
<reference evidence="4" key="1">
    <citation type="submission" date="2025-08" db="UniProtKB">
        <authorList>
            <consortium name="RefSeq"/>
        </authorList>
    </citation>
    <scope>IDENTIFICATION</scope>
    <source>
        <tissue evidence="4">Thorax and Abdomen</tissue>
    </source>
</reference>
<dbReference type="InterPro" id="IPR032135">
    <property type="entry name" value="DUF4817"/>
</dbReference>